<evidence type="ECO:0000313" key="1">
    <source>
        <dbReference type="EMBL" id="MBX43396.1"/>
    </source>
</evidence>
<dbReference type="EMBL" id="GGEC01062912">
    <property type="protein sequence ID" value="MBX43396.1"/>
    <property type="molecule type" value="Transcribed_RNA"/>
</dbReference>
<proteinExistence type="predicted"/>
<protein>
    <submittedName>
        <fullName evidence="1">Uncharacterized protein</fullName>
    </submittedName>
</protein>
<accession>A0A2P2NLP5</accession>
<organism evidence="1">
    <name type="scientific">Rhizophora mucronata</name>
    <name type="common">Asiatic mangrove</name>
    <dbReference type="NCBI Taxonomy" id="61149"/>
    <lineage>
        <taxon>Eukaryota</taxon>
        <taxon>Viridiplantae</taxon>
        <taxon>Streptophyta</taxon>
        <taxon>Embryophyta</taxon>
        <taxon>Tracheophyta</taxon>
        <taxon>Spermatophyta</taxon>
        <taxon>Magnoliopsida</taxon>
        <taxon>eudicotyledons</taxon>
        <taxon>Gunneridae</taxon>
        <taxon>Pentapetalae</taxon>
        <taxon>rosids</taxon>
        <taxon>fabids</taxon>
        <taxon>Malpighiales</taxon>
        <taxon>Rhizophoraceae</taxon>
        <taxon>Rhizophora</taxon>
    </lineage>
</organism>
<dbReference type="AlphaFoldDB" id="A0A2P2NLP5"/>
<reference evidence="1" key="1">
    <citation type="submission" date="2018-02" db="EMBL/GenBank/DDBJ databases">
        <title>Rhizophora mucronata_Transcriptome.</title>
        <authorList>
            <person name="Meera S.P."/>
            <person name="Sreeshan A."/>
            <person name="Augustine A."/>
        </authorList>
    </citation>
    <scope>NUCLEOTIDE SEQUENCE</scope>
    <source>
        <tissue evidence="1">Leaf</tissue>
    </source>
</reference>
<sequence>MASFASRRCFFPKAKMSQPQLHFQVFHGSFQPEEYFQGNTEVLSMD</sequence>
<name>A0A2P2NLP5_RHIMU</name>